<sequence length="233" mass="26626">MELSAGEIFGWVWCGLVGLPFAVVIVGAIFLAIFFMFYFALYYARVFHCIYYFTPEELKRDPEQSFSQQKTLRNAFYCGCCDWNSSLCLFQIRHFWKRAIIGRIIRLFYFCCGCIFKRQENDDILPFTRQQLLEKKKNKNNDEGMSLSPPPPVFLNAPPHTFPMSSITVSAESLKAHNNSSNSSRGGEASSSSRTLMASSNHQPESEEQDKGIAEAAMVAFQYLKKMSRTHSK</sequence>
<evidence type="ECO:0000256" key="1">
    <source>
        <dbReference type="SAM" id="MobiDB-lite"/>
    </source>
</evidence>
<evidence type="ECO:0000313" key="3">
    <source>
        <dbReference type="EMBL" id="KAI9249715.1"/>
    </source>
</evidence>
<name>A0AAD5K036_9FUNG</name>
<keyword evidence="2" id="KW-1133">Transmembrane helix</keyword>
<feature type="region of interest" description="Disordered" evidence="1">
    <location>
        <begin position="174"/>
        <end position="213"/>
    </location>
</feature>
<comment type="caution">
    <text evidence="3">The sequence shown here is derived from an EMBL/GenBank/DDBJ whole genome shotgun (WGS) entry which is preliminary data.</text>
</comment>
<keyword evidence="2" id="KW-0472">Membrane</keyword>
<organism evidence="3 4">
    <name type="scientific">Phascolomyces articulosus</name>
    <dbReference type="NCBI Taxonomy" id="60185"/>
    <lineage>
        <taxon>Eukaryota</taxon>
        <taxon>Fungi</taxon>
        <taxon>Fungi incertae sedis</taxon>
        <taxon>Mucoromycota</taxon>
        <taxon>Mucoromycotina</taxon>
        <taxon>Mucoromycetes</taxon>
        <taxon>Mucorales</taxon>
        <taxon>Lichtheimiaceae</taxon>
        <taxon>Phascolomyces</taxon>
    </lineage>
</organism>
<reference evidence="3" key="2">
    <citation type="submission" date="2023-02" db="EMBL/GenBank/DDBJ databases">
        <authorList>
            <consortium name="DOE Joint Genome Institute"/>
            <person name="Mondo S.J."/>
            <person name="Chang Y."/>
            <person name="Wang Y."/>
            <person name="Ahrendt S."/>
            <person name="Andreopoulos W."/>
            <person name="Barry K."/>
            <person name="Beard J."/>
            <person name="Benny G.L."/>
            <person name="Blankenship S."/>
            <person name="Bonito G."/>
            <person name="Cuomo C."/>
            <person name="Desiro A."/>
            <person name="Gervers K.A."/>
            <person name="Hundley H."/>
            <person name="Kuo A."/>
            <person name="LaButti K."/>
            <person name="Lang B.F."/>
            <person name="Lipzen A."/>
            <person name="O'Donnell K."/>
            <person name="Pangilinan J."/>
            <person name="Reynolds N."/>
            <person name="Sandor L."/>
            <person name="Smith M.W."/>
            <person name="Tsang A."/>
            <person name="Grigoriev I.V."/>
            <person name="Stajich J.E."/>
            <person name="Spatafora J.W."/>
        </authorList>
    </citation>
    <scope>NUCLEOTIDE SEQUENCE</scope>
    <source>
        <strain evidence="3">RSA 2281</strain>
    </source>
</reference>
<dbReference type="AlphaFoldDB" id="A0AAD5K036"/>
<keyword evidence="4" id="KW-1185">Reference proteome</keyword>
<gene>
    <name evidence="3" type="ORF">BDA99DRAFT_564278</name>
</gene>
<proteinExistence type="predicted"/>
<keyword evidence="2" id="KW-0812">Transmembrane</keyword>
<feature type="transmembrane region" description="Helical" evidence="2">
    <location>
        <begin position="20"/>
        <end position="44"/>
    </location>
</feature>
<feature type="compositionally biased region" description="Low complexity" evidence="1">
    <location>
        <begin position="178"/>
        <end position="200"/>
    </location>
</feature>
<dbReference type="Proteomes" id="UP001209540">
    <property type="component" value="Unassembled WGS sequence"/>
</dbReference>
<evidence type="ECO:0000256" key="2">
    <source>
        <dbReference type="SAM" id="Phobius"/>
    </source>
</evidence>
<evidence type="ECO:0000313" key="4">
    <source>
        <dbReference type="Proteomes" id="UP001209540"/>
    </source>
</evidence>
<protein>
    <submittedName>
        <fullName evidence="3">Uncharacterized protein</fullName>
    </submittedName>
</protein>
<reference evidence="3" key="1">
    <citation type="journal article" date="2022" name="IScience">
        <title>Evolution of zygomycete secretomes and the origins of terrestrial fungal ecologies.</title>
        <authorList>
            <person name="Chang Y."/>
            <person name="Wang Y."/>
            <person name="Mondo S."/>
            <person name="Ahrendt S."/>
            <person name="Andreopoulos W."/>
            <person name="Barry K."/>
            <person name="Beard J."/>
            <person name="Benny G.L."/>
            <person name="Blankenship S."/>
            <person name="Bonito G."/>
            <person name="Cuomo C."/>
            <person name="Desiro A."/>
            <person name="Gervers K.A."/>
            <person name="Hundley H."/>
            <person name="Kuo A."/>
            <person name="LaButti K."/>
            <person name="Lang B.F."/>
            <person name="Lipzen A."/>
            <person name="O'Donnell K."/>
            <person name="Pangilinan J."/>
            <person name="Reynolds N."/>
            <person name="Sandor L."/>
            <person name="Smith M.E."/>
            <person name="Tsang A."/>
            <person name="Grigoriev I.V."/>
            <person name="Stajich J.E."/>
            <person name="Spatafora J.W."/>
        </authorList>
    </citation>
    <scope>NUCLEOTIDE SEQUENCE</scope>
    <source>
        <strain evidence="3">RSA 2281</strain>
    </source>
</reference>
<accession>A0AAD5K036</accession>
<dbReference type="EMBL" id="JAIXMP010000034">
    <property type="protein sequence ID" value="KAI9249715.1"/>
    <property type="molecule type" value="Genomic_DNA"/>
</dbReference>